<keyword evidence="4" id="KW-1185">Reference proteome</keyword>
<gene>
    <name evidence="3" type="ORF">DFH07DRAFT_525765</name>
</gene>
<evidence type="ECO:0000256" key="1">
    <source>
        <dbReference type="SAM" id="MobiDB-lite"/>
    </source>
</evidence>
<proteinExistence type="predicted"/>
<evidence type="ECO:0000256" key="2">
    <source>
        <dbReference type="SAM" id="SignalP"/>
    </source>
</evidence>
<dbReference type="EMBL" id="JARJLG010000078">
    <property type="protein sequence ID" value="KAJ7751508.1"/>
    <property type="molecule type" value="Genomic_DNA"/>
</dbReference>
<name>A0AAD7IXR5_9AGAR</name>
<feature type="compositionally biased region" description="Low complexity" evidence="1">
    <location>
        <begin position="151"/>
        <end position="187"/>
    </location>
</feature>
<dbReference type="InterPro" id="IPR036908">
    <property type="entry name" value="RlpA-like_sf"/>
</dbReference>
<feature type="region of interest" description="Disordered" evidence="1">
    <location>
        <begin position="151"/>
        <end position="216"/>
    </location>
</feature>
<feature type="compositionally biased region" description="Low complexity" evidence="1">
    <location>
        <begin position="194"/>
        <end position="216"/>
    </location>
</feature>
<feature type="signal peptide" evidence="2">
    <location>
        <begin position="1"/>
        <end position="18"/>
    </location>
</feature>
<keyword evidence="2" id="KW-0732">Signal</keyword>
<dbReference type="SUPFAM" id="SSF50685">
    <property type="entry name" value="Barwin-like endoglucanases"/>
    <property type="match status" value="1"/>
</dbReference>
<reference evidence="3" key="1">
    <citation type="submission" date="2023-03" db="EMBL/GenBank/DDBJ databases">
        <title>Massive genome expansion in bonnet fungi (Mycena s.s.) driven by repeated elements and novel gene families across ecological guilds.</title>
        <authorList>
            <consortium name="Lawrence Berkeley National Laboratory"/>
            <person name="Harder C.B."/>
            <person name="Miyauchi S."/>
            <person name="Viragh M."/>
            <person name="Kuo A."/>
            <person name="Thoen E."/>
            <person name="Andreopoulos B."/>
            <person name="Lu D."/>
            <person name="Skrede I."/>
            <person name="Drula E."/>
            <person name="Henrissat B."/>
            <person name="Morin E."/>
            <person name="Kohler A."/>
            <person name="Barry K."/>
            <person name="LaButti K."/>
            <person name="Morin E."/>
            <person name="Salamov A."/>
            <person name="Lipzen A."/>
            <person name="Mereny Z."/>
            <person name="Hegedus B."/>
            <person name="Baldrian P."/>
            <person name="Stursova M."/>
            <person name="Weitz H."/>
            <person name="Taylor A."/>
            <person name="Grigoriev I.V."/>
            <person name="Nagy L.G."/>
            <person name="Martin F."/>
            <person name="Kauserud H."/>
        </authorList>
    </citation>
    <scope>NUCLEOTIDE SEQUENCE</scope>
    <source>
        <strain evidence="3">CBHHK188m</strain>
    </source>
</reference>
<comment type="caution">
    <text evidence="3">The sequence shown here is derived from an EMBL/GenBank/DDBJ whole genome shotgun (WGS) entry which is preliminary data.</text>
</comment>
<evidence type="ECO:0000313" key="3">
    <source>
        <dbReference type="EMBL" id="KAJ7751508.1"/>
    </source>
</evidence>
<accession>A0AAD7IXR5</accession>
<feature type="chain" id="PRO_5042174015" evidence="2">
    <location>
        <begin position="19"/>
        <end position="304"/>
    </location>
</feature>
<protein>
    <submittedName>
        <fullName evidence="3">Uncharacterized protein</fullName>
    </submittedName>
</protein>
<evidence type="ECO:0000313" key="4">
    <source>
        <dbReference type="Proteomes" id="UP001215280"/>
    </source>
</evidence>
<sequence length="304" mass="30804">MLASSSLVVLMSAAAVMANTHQSESRNHNGIAMRMKNNTNTIEQRDSYTAVQMTWYPTDTGPDACTGKNHLSSDWYVAMGYDQFAGGSGCCGRQMKIDYNGKSAIATCVDECATCPGWGQLDLTEGLFEYFVGDPGIGVFYGSWSYYDGSETTTSTTSTTHKTTSTTSTHKTTSTSTTEAKPTTSTAVEKVEVATTSHTSSSAKPSSSKAASSSKASSSAKASSSVHSSSAKASSSAAAPTTTVSIELPTETAAVGNVGAGAESTAGASVAGALTGGTSGVASLGAPRAIVALAVVALAAVRAL</sequence>
<organism evidence="3 4">
    <name type="scientific">Mycena maculata</name>
    <dbReference type="NCBI Taxonomy" id="230809"/>
    <lineage>
        <taxon>Eukaryota</taxon>
        <taxon>Fungi</taxon>
        <taxon>Dikarya</taxon>
        <taxon>Basidiomycota</taxon>
        <taxon>Agaricomycotina</taxon>
        <taxon>Agaricomycetes</taxon>
        <taxon>Agaricomycetidae</taxon>
        <taxon>Agaricales</taxon>
        <taxon>Marasmiineae</taxon>
        <taxon>Mycenaceae</taxon>
        <taxon>Mycena</taxon>
    </lineage>
</organism>
<dbReference type="Proteomes" id="UP001215280">
    <property type="component" value="Unassembled WGS sequence"/>
</dbReference>
<dbReference type="Gene3D" id="2.40.40.10">
    <property type="entry name" value="RlpA-like domain"/>
    <property type="match status" value="1"/>
</dbReference>
<dbReference type="CDD" id="cd22191">
    <property type="entry name" value="DPBB_RlpA_EXP_N-like"/>
    <property type="match status" value="1"/>
</dbReference>
<dbReference type="AlphaFoldDB" id="A0AAD7IXR5"/>